<dbReference type="OrthoDB" id="16824at2759"/>
<evidence type="ECO:0000256" key="1">
    <source>
        <dbReference type="SAM" id="SignalP"/>
    </source>
</evidence>
<dbReference type="Proteomes" id="UP001140172">
    <property type="component" value="Unassembled WGS sequence"/>
</dbReference>
<sequence length="168" mass="20048">MFHHRRPFFSRKLIFLGATLWLTSTVLAGVRRATGYTHAAMLSDESKRRQAYLRMLDMRFRHARALPEQHELDQMFVETAQSPEEKEQRRVWIEKEKTKVAQQGELHSALDRPFWREQQHYHHRDGCGNHGFMRWYLGVGERTFDWFVRKVKGSDSFQWQDPTAGNTN</sequence>
<proteinExistence type="predicted"/>
<keyword evidence="1" id="KW-0732">Signal</keyword>
<evidence type="ECO:0000313" key="3">
    <source>
        <dbReference type="Proteomes" id="UP001140172"/>
    </source>
</evidence>
<comment type="caution">
    <text evidence="2">The sequence shown here is derived from an EMBL/GenBank/DDBJ whole genome shotgun (WGS) entry which is preliminary data.</text>
</comment>
<keyword evidence="3" id="KW-1185">Reference proteome</keyword>
<name>A0A9W8HHL6_9FUNG</name>
<dbReference type="AlphaFoldDB" id="A0A9W8HHL6"/>
<reference evidence="2" key="1">
    <citation type="submission" date="2022-07" db="EMBL/GenBank/DDBJ databases">
        <title>Phylogenomic reconstructions and comparative analyses of Kickxellomycotina fungi.</title>
        <authorList>
            <person name="Reynolds N.K."/>
            <person name="Stajich J.E."/>
            <person name="Barry K."/>
            <person name="Grigoriev I.V."/>
            <person name="Crous P."/>
            <person name="Smith M.E."/>
        </authorList>
    </citation>
    <scope>NUCLEOTIDE SEQUENCE</scope>
    <source>
        <strain evidence="2">BCRC 34489</strain>
    </source>
</reference>
<organism evidence="2 3">
    <name type="scientific">Coemansia interrupta</name>
    <dbReference type="NCBI Taxonomy" id="1126814"/>
    <lineage>
        <taxon>Eukaryota</taxon>
        <taxon>Fungi</taxon>
        <taxon>Fungi incertae sedis</taxon>
        <taxon>Zoopagomycota</taxon>
        <taxon>Kickxellomycotina</taxon>
        <taxon>Kickxellomycetes</taxon>
        <taxon>Kickxellales</taxon>
        <taxon>Kickxellaceae</taxon>
        <taxon>Coemansia</taxon>
    </lineage>
</organism>
<gene>
    <name evidence="2" type="ORF">GGI15_001710</name>
</gene>
<feature type="chain" id="PRO_5040983453" evidence="1">
    <location>
        <begin position="29"/>
        <end position="168"/>
    </location>
</feature>
<protein>
    <submittedName>
        <fullName evidence="2">Uncharacterized protein</fullName>
    </submittedName>
</protein>
<feature type="signal peptide" evidence="1">
    <location>
        <begin position="1"/>
        <end position="28"/>
    </location>
</feature>
<accession>A0A9W8HHL6</accession>
<evidence type="ECO:0000313" key="2">
    <source>
        <dbReference type="EMBL" id="KAJ2786043.1"/>
    </source>
</evidence>
<dbReference type="EMBL" id="JANBUM010000074">
    <property type="protein sequence ID" value="KAJ2786043.1"/>
    <property type="molecule type" value="Genomic_DNA"/>
</dbReference>